<dbReference type="AlphaFoldDB" id="A0A2P2MC84"/>
<evidence type="ECO:0000256" key="1">
    <source>
        <dbReference type="SAM" id="Phobius"/>
    </source>
</evidence>
<dbReference type="EMBL" id="GGEC01047344">
    <property type="protein sequence ID" value="MBX27828.1"/>
    <property type="molecule type" value="Transcribed_RNA"/>
</dbReference>
<accession>A0A2P2MC84</accession>
<sequence length="101" mass="11794">MLQRHVTFKEMSCSFITIALATLSLQVTLNSRKHIASLYITMLVYKFISIIQNQWILHSTIAKDSPTDKQMEYLQQETLISTSLPQLFQPQRQMTRLDFLS</sequence>
<proteinExistence type="predicted"/>
<keyword evidence="1" id="KW-0472">Membrane</keyword>
<keyword evidence="1" id="KW-0812">Transmembrane</keyword>
<reference evidence="2" key="1">
    <citation type="submission" date="2018-02" db="EMBL/GenBank/DDBJ databases">
        <title>Rhizophora mucronata_Transcriptome.</title>
        <authorList>
            <person name="Meera S.P."/>
            <person name="Sreeshan A."/>
            <person name="Augustine A."/>
        </authorList>
    </citation>
    <scope>NUCLEOTIDE SEQUENCE</scope>
    <source>
        <tissue evidence="2">Leaf</tissue>
    </source>
</reference>
<name>A0A2P2MC84_RHIMU</name>
<dbReference type="EMBL" id="GGEC01047335">
    <property type="protein sequence ID" value="MBX27819.1"/>
    <property type="molecule type" value="Transcribed_RNA"/>
</dbReference>
<organism evidence="2">
    <name type="scientific">Rhizophora mucronata</name>
    <name type="common">Asiatic mangrove</name>
    <dbReference type="NCBI Taxonomy" id="61149"/>
    <lineage>
        <taxon>Eukaryota</taxon>
        <taxon>Viridiplantae</taxon>
        <taxon>Streptophyta</taxon>
        <taxon>Embryophyta</taxon>
        <taxon>Tracheophyta</taxon>
        <taxon>Spermatophyta</taxon>
        <taxon>Magnoliopsida</taxon>
        <taxon>eudicotyledons</taxon>
        <taxon>Gunneridae</taxon>
        <taxon>Pentapetalae</taxon>
        <taxon>rosids</taxon>
        <taxon>fabids</taxon>
        <taxon>Malpighiales</taxon>
        <taxon>Rhizophoraceae</taxon>
        <taxon>Rhizophora</taxon>
    </lineage>
</organism>
<feature type="transmembrane region" description="Helical" evidence="1">
    <location>
        <begin position="35"/>
        <end position="57"/>
    </location>
</feature>
<keyword evidence="1" id="KW-1133">Transmembrane helix</keyword>
<evidence type="ECO:0000313" key="2">
    <source>
        <dbReference type="EMBL" id="MBX27819.1"/>
    </source>
</evidence>
<protein>
    <submittedName>
        <fullName evidence="2">Uncharacterized protein</fullName>
    </submittedName>
</protein>